<organism evidence="2 3">
    <name type="scientific">Pisolithus microcarpus 441</name>
    <dbReference type="NCBI Taxonomy" id="765257"/>
    <lineage>
        <taxon>Eukaryota</taxon>
        <taxon>Fungi</taxon>
        <taxon>Dikarya</taxon>
        <taxon>Basidiomycota</taxon>
        <taxon>Agaricomycotina</taxon>
        <taxon>Agaricomycetes</taxon>
        <taxon>Agaricomycetidae</taxon>
        <taxon>Boletales</taxon>
        <taxon>Sclerodermatineae</taxon>
        <taxon>Pisolithaceae</taxon>
        <taxon>Pisolithus</taxon>
    </lineage>
</organism>
<dbReference type="AlphaFoldDB" id="A0A0C9YUG5"/>
<reference evidence="2 3" key="1">
    <citation type="submission" date="2014-04" db="EMBL/GenBank/DDBJ databases">
        <authorList>
            <consortium name="DOE Joint Genome Institute"/>
            <person name="Kuo A."/>
            <person name="Kohler A."/>
            <person name="Costa M.D."/>
            <person name="Nagy L.G."/>
            <person name="Floudas D."/>
            <person name="Copeland A."/>
            <person name="Barry K.W."/>
            <person name="Cichocki N."/>
            <person name="Veneault-Fourrey C."/>
            <person name="LaButti K."/>
            <person name="Lindquist E.A."/>
            <person name="Lipzen A."/>
            <person name="Lundell T."/>
            <person name="Morin E."/>
            <person name="Murat C."/>
            <person name="Sun H."/>
            <person name="Tunlid A."/>
            <person name="Henrissat B."/>
            <person name="Grigoriev I.V."/>
            <person name="Hibbett D.S."/>
            <person name="Martin F."/>
            <person name="Nordberg H.P."/>
            <person name="Cantor M.N."/>
            <person name="Hua S.X."/>
        </authorList>
    </citation>
    <scope>NUCLEOTIDE SEQUENCE [LARGE SCALE GENOMIC DNA]</scope>
    <source>
        <strain evidence="2 3">441</strain>
    </source>
</reference>
<evidence type="ECO:0000313" key="3">
    <source>
        <dbReference type="Proteomes" id="UP000054018"/>
    </source>
</evidence>
<keyword evidence="3" id="KW-1185">Reference proteome</keyword>
<dbReference type="OrthoDB" id="289162at2759"/>
<dbReference type="EMBL" id="KN833692">
    <property type="protein sequence ID" value="KIK28635.1"/>
    <property type="molecule type" value="Genomic_DNA"/>
</dbReference>
<dbReference type="HOGENOM" id="CLU_2997378_0_0_1"/>
<evidence type="ECO:0000256" key="1">
    <source>
        <dbReference type="SAM" id="MobiDB-lite"/>
    </source>
</evidence>
<feature type="compositionally biased region" description="Polar residues" evidence="1">
    <location>
        <begin position="35"/>
        <end position="51"/>
    </location>
</feature>
<dbReference type="Proteomes" id="UP000054018">
    <property type="component" value="Unassembled WGS sequence"/>
</dbReference>
<sequence length="57" mass="6105">MHRCTTLLWSSPSSHPVNILPVPGRNFSAICTSTLAPWNDPRSTQSASTPGDTVACH</sequence>
<reference evidence="3" key="2">
    <citation type="submission" date="2015-01" db="EMBL/GenBank/DDBJ databases">
        <title>Evolutionary Origins and Diversification of the Mycorrhizal Mutualists.</title>
        <authorList>
            <consortium name="DOE Joint Genome Institute"/>
            <consortium name="Mycorrhizal Genomics Consortium"/>
            <person name="Kohler A."/>
            <person name="Kuo A."/>
            <person name="Nagy L.G."/>
            <person name="Floudas D."/>
            <person name="Copeland A."/>
            <person name="Barry K.W."/>
            <person name="Cichocki N."/>
            <person name="Veneault-Fourrey C."/>
            <person name="LaButti K."/>
            <person name="Lindquist E.A."/>
            <person name="Lipzen A."/>
            <person name="Lundell T."/>
            <person name="Morin E."/>
            <person name="Murat C."/>
            <person name="Riley R."/>
            <person name="Ohm R."/>
            <person name="Sun H."/>
            <person name="Tunlid A."/>
            <person name="Henrissat B."/>
            <person name="Grigoriev I.V."/>
            <person name="Hibbett D.S."/>
            <person name="Martin F."/>
        </authorList>
    </citation>
    <scope>NUCLEOTIDE SEQUENCE [LARGE SCALE GENOMIC DNA]</scope>
    <source>
        <strain evidence="3">441</strain>
    </source>
</reference>
<proteinExistence type="predicted"/>
<gene>
    <name evidence="2" type="ORF">PISMIDRAFT_673711</name>
</gene>
<accession>A0A0C9YUG5</accession>
<protein>
    <submittedName>
        <fullName evidence="2">Uncharacterized protein</fullName>
    </submittedName>
</protein>
<name>A0A0C9YUG5_9AGAM</name>
<evidence type="ECO:0000313" key="2">
    <source>
        <dbReference type="EMBL" id="KIK28635.1"/>
    </source>
</evidence>
<feature type="region of interest" description="Disordered" evidence="1">
    <location>
        <begin position="35"/>
        <end position="57"/>
    </location>
</feature>